<evidence type="ECO:0000313" key="4">
    <source>
        <dbReference type="Proteomes" id="UP000184041"/>
    </source>
</evidence>
<organism evidence="3 4">
    <name type="scientific">Fodinibius roseus</name>
    <dbReference type="NCBI Taxonomy" id="1194090"/>
    <lineage>
        <taxon>Bacteria</taxon>
        <taxon>Pseudomonadati</taxon>
        <taxon>Balneolota</taxon>
        <taxon>Balneolia</taxon>
        <taxon>Balneolales</taxon>
        <taxon>Balneolaceae</taxon>
        <taxon>Fodinibius</taxon>
    </lineage>
</organism>
<feature type="domain" description="DUF5009" evidence="2">
    <location>
        <begin position="10"/>
        <end position="138"/>
    </location>
</feature>
<feature type="transmembrane region" description="Helical" evidence="1">
    <location>
        <begin position="194"/>
        <end position="218"/>
    </location>
</feature>
<keyword evidence="1" id="KW-0472">Membrane</keyword>
<proteinExistence type="predicted"/>
<feature type="transmembrane region" description="Helical" evidence="1">
    <location>
        <begin position="89"/>
        <end position="108"/>
    </location>
</feature>
<dbReference type="EMBL" id="FQUS01000036">
    <property type="protein sequence ID" value="SHG58460.1"/>
    <property type="molecule type" value="Genomic_DNA"/>
</dbReference>
<protein>
    <submittedName>
        <fullName evidence="3">Predicted acyltransferase</fullName>
    </submittedName>
</protein>
<feature type="transmembrane region" description="Helical" evidence="1">
    <location>
        <begin position="59"/>
        <end position="77"/>
    </location>
</feature>
<sequence length="358" mass="40879">MKEKIPDRLISLDAFRGITMILLVSTGFGLAELKDFPYWNELAMQFTHAQWEGLHFWDLVQPFFMFIVGVAMPFSLSKRLRQGQSDREIFWHVVQRSLILIFLGVVIIKGVQLMKGTPSLTNVLTHIGITYFLTFLILRKPLKVQIGVSLAILLIYDLAFRFVPLPYEAGPWQQAQNLGSHIDMLLGFEFNEGGWVTINALSTAAHTMWGAICGWILLSDRNEKRKLIFLVAAGVIVLFAGFILSPVTPIIKRIATSTFVLVSGGWCLLTLAFLYWLVDMKGYKSWTFFVNIVGMNSIFIYMFDILLNGWLLDFLSIYTEPLLGGLNVGSIIITINLALLVKWYICYWMYKHKLFIKV</sequence>
<feature type="transmembrane region" description="Helical" evidence="1">
    <location>
        <begin position="288"/>
        <end position="311"/>
    </location>
</feature>
<feature type="transmembrane region" description="Helical" evidence="1">
    <location>
        <begin position="331"/>
        <end position="350"/>
    </location>
</feature>
<dbReference type="PANTHER" id="PTHR31061:SF24">
    <property type="entry name" value="LD22376P"/>
    <property type="match status" value="1"/>
</dbReference>
<dbReference type="RefSeq" id="WP_073068395.1">
    <property type="nucleotide sequence ID" value="NZ_FQUS01000036.1"/>
</dbReference>
<dbReference type="InterPro" id="IPR032176">
    <property type="entry name" value="DUF5009"/>
</dbReference>
<feature type="transmembrane region" description="Helical" evidence="1">
    <location>
        <begin position="12"/>
        <end position="31"/>
    </location>
</feature>
<keyword evidence="4" id="KW-1185">Reference proteome</keyword>
<keyword evidence="1" id="KW-1133">Transmembrane helix</keyword>
<gene>
    <name evidence="3" type="ORF">SAMN05443144_13613</name>
</gene>
<dbReference type="STRING" id="1194090.SAMN05443144_13613"/>
<dbReference type="Proteomes" id="UP000184041">
    <property type="component" value="Unassembled WGS sequence"/>
</dbReference>
<dbReference type="AlphaFoldDB" id="A0A1M5L0L3"/>
<evidence type="ECO:0000313" key="3">
    <source>
        <dbReference type="EMBL" id="SHG58460.1"/>
    </source>
</evidence>
<keyword evidence="1" id="KW-0812">Transmembrane</keyword>
<dbReference type="Pfam" id="PF16401">
    <property type="entry name" value="DUF5009"/>
    <property type="match status" value="1"/>
</dbReference>
<dbReference type="GO" id="GO:0016746">
    <property type="term" value="F:acyltransferase activity"/>
    <property type="evidence" value="ECO:0007669"/>
    <property type="project" value="UniProtKB-KW"/>
</dbReference>
<evidence type="ECO:0000259" key="2">
    <source>
        <dbReference type="Pfam" id="PF16401"/>
    </source>
</evidence>
<dbReference type="OrthoDB" id="9788724at2"/>
<feature type="transmembrane region" description="Helical" evidence="1">
    <location>
        <begin position="227"/>
        <end position="248"/>
    </location>
</feature>
<keyword evidence="3" id="KW-0808">Transferase</keyword>
<feature type="transmembrane region" description="Helical" evidence="1">
    <location>
        <begin position="145"/>
        <end position="163"/>
    </location>
</feature>
<keyword evidence="3" id="KW-0012">Acyltransferase</keyword>
<name>A0A1M5L0L3_9BACT</name>
<dbReference type="PANTHER" id="PTHR31061">
    <property type="entry name" value="LD22376P"/>
    <property type="match status" value="1"/>
</dbReference>
<accession>A0A1M5L0L3</accession>
<feature type="transmembrane region" description="Helical" evidence="1">
    <location>
        <begin position="254"/>
        <end position="276"/>
    </location>
</feature>
<reference evidence="3 4" key="1">
    <citation type="submission" date="2016-11" db="EMBL/GenBank/DDBJ databases">
        <authorList>
            <person name="Jaros S."/>
            <person name="Januszkiewicz K."/>
            <person name="Wedrychowicz H."/>
        </authorList>
    </citation>
    <scope>NUCLEOTIDE SEQUENCE [LARGE SCALE GENOMIC DNA]</scope>
    <source>
        <strain evidence="3 4">DSM 21986</strain>
    </source>
</reference>
<evidence type="ECO:0000256" key="1">
    <source>
        <dbReference type="SAM" id="Phobius"/>
    </source>
</evidence>
<feature type="transmembrane region" description="Helical" evidence="1">
    <location>
        <begin position="120"/>
        <end position="138"/>
    </location>
</feature>